<accession>A0A6M3LEE7</accession>
<organism evidence="1">
    <name type="scientific">viral metagenome</name>
    <dbReference type="NCBI Taxonomy" id="1070528"/>
    <lineage>
        <taxon>unclassified sequences</taxon>
        <taxon>metagenomes</taxon>
        <taxon>organismal metagenomes</taxon>
    </lineage>
</organism>
<sequence>MIKVYYSDFIVEEYANVKDVEDGILEAFAEGVFVEEILDDEDNYYSCIWTVKLQKES</sequence>
<reference evidence="1" key="1">
    <citation type="submission" date="2020-03" db="EMBL/GenBank/DDBJ databases">
        <title>The deep terrestrial virosphere.</title>
        <authorList>
            <person name="Holmfeldt K."/>
            <person name="Nilsson E."/>
            <person name="Simone D."/>
            <person name="Lopez-Fernandez M."/>
            <person name="Wu X."/>
            <person name="de Brujin I."/>
            <person name="Lundin D."/>
            <person name="Andersson A."/>
            <person name="Bertilsson S."/>
            <person name="Dopson M."/>
        </authorList>
    </citation>
    <scope>NUCLEOTIDE SEQUENCE</scope>
    <source>
        <strain evidence="1">MM415B04214</strain>
    </source>
</reference>
<evidence type="ECO:0000313" key="1">
    <source>
        <dbReference type="EMBL" id="QJA93476.1"/>
    </source>
</evidence>
<proteinExistence type="predicted"/>
<dbReference type="EMBL" id="MT143152">
    <property type="protein sequence ID" value="QJA93476.1"/>
    <property type="molecule type" value="Genomic_DNA"/>
</dbReference>
<name>A0A6M3LEE7_9ZZZZ</name>
<dbReference type="AlphaFoldDB" id="A0A6M3LEE7"/>
<gene>
    <name evidence="1" type="ORF">MM415B04214_0003</name>
</gene>
<protein>
    <submittedName>
        <fullName evidence="1">Uncharacterized protein</fullName>
    </submittedName>
</protein>